<organism evidence="1 2">
    <name type="scientific">Blautia stercoris</name>
    <dbReference type="NCBI Taxonomy" id="871664"/>
    <lineage>
        <taxon>Bacteria</taxon>
        <taxon>Bacillati</taxon>
        <taxon>Bacillota</taxon>
        <taxon>Clostridia</taxon>
        <taxon>Lachnospirales</taxon>
        <taxon>Lachnospiraceae</taxon>
        <taxon>Blautia</taxon>
    </lineage>
</organism>
<accession>A0ABR7P761</accession>
<protein>
    <submittedName>
        <fullName evidence="1">Uncharacterized protein</fullName>
    </submittedName>
</protein>
<dbReference type="EMBL" id="JACRTP010000001">
    <property type="protein sequence ID" value="MBC8627232.1"/>
    <property type="molecule type" value="Genomic_DNA"/>
</dbReference>
<proteinExistence type="predicted"/>
<dbReference type="Proteomes" id="UP000661649">
    <property type="component" value="Unassembled WGS sequence"/>
</dbReference>
<dbReference type="RefSeq" id="WP_117456280.1">
    <property type="nucleotide sequence ID" value="NZ_JACRTP010000001.1"/>
</dbReference>
<name>A0ABR7P761_9FIRM</name>
<sequence length="210" mass="24975">MGRPRKNPEYNPEEQFQKMLEDVKGAYENADSLRSLASELNMTLLKLRKLLITAGIFTSDICMEVNQLHEQGKTIPEIMKITGLSRASVHSYLPYVRGIYNTEELSLDAKRCRMYRERMERVRNLQLNPIPKRLWETLVIFEDYPFRRETNELFRYQVSEAGKNPKKLFFKNGEHEWVLEWREIRKSLKEGTENLYIKAIFSRFGLEDMD</sequence>
<keyword evidence="2" id="KW-1185">Reference proteome</keyword>
<gene>
    <name evidence="1" type="ORF">H8712_01075</name>
</gene>
<evidence type="ECO:0000313" key="1">
    <source>
        <dbReference type="EMBL" id="MBC8627232.1"/>
    </source>
</evidence>
<evidence type="ECO:0000313" key="2">
    <source>
        <dbReference type="Proteomes" id="UP000661649"/>
    </source>
</evidence>
<reference evidence="1 2" key="1">
    <citation type="submission" date="2020-08" db="EMBL/GenBank/DDBJ databases">
        <title>Genome public.</title>
        <authorList>
            <person name="Liu C."/>
            <person name="Sun Q."/>
        </authorList>
    </citation>
    <scope>NUCLEOTIDE SEQUENCE [LARGE SCALE GENOMIC DNA]</scope>
    <source>
        <strain evidence="1 2">3_YM_SP_D4_24.mj</strain>
    </source>
</reference>
<comment type="caution">
    <text evidence="1">The sequence shown here is derived from an EMBL/GenBank/DDBJ whole genome shotgun (WGS) entry which is preliminary data.</text>
</comment>